<dbReference type="Pfam" id="PF00293">
    <property type="entry name" value="NUDIX"/>
    <property type="match status" value="1"/>
</dbReference>
<dbReference type="SUPFAM" id="SSF55811">
    <property type="entry name" value="Nudix"/>
    <property type="match status" value="1"/>
</dbReference>
<keyword evidence="3" id="KW-1185">Reference proteome</keyword>
<organism evidence="2 3">
    <name type="scientific">Thecamonas trahens ATCC 50062</name>
    <dbReference type="NCBI Taxonomy" id="461836"/>
    <lineage>
        <taxon>Eukaryota</taxon>
        <taxon>Apusozoa</taxon>
        <taxon>Apusomonadida</taxon>
        <taxon>Apusomonadidae</taxon>
        <taxon>Thecamonas</taxon>
    </lineage>
</organism>
<keyword evidence="2" id="KW-0378">Hydrolase</keyword>
<dbReference type="GO" id="GO:0005829">
    <property type="term" value="C:cytosol"/>
    <property type="evidence" value="ECO:0007669"/>
    <property type="project" value="TreeGrafter"/>
</dbReference>
<sequence length="129" mass="14146">MEQSGTILVGVGVLVLEFGERFEETAIRELAEETGIAIGENAQVVAPLETVDVLGTVMPEEKLHAIVPFVCAYVGAGCPEPERVEPHKCAGWEWMAWGALKAMDDTELFGPLRDFVRKGEWEPAHPGRE</sequence>
<dbReference type="GeneID" id="25566681"/>
<dbReference type="Proteomes" id="UP000054408">
    <property type="component" value="Unassembled WGS sequence"/>
</dbReference>
<dbReference type="RefSeq" id="XP_013755645.1">
    <property type="nucleotide sequence ID" value="XM_013900191.1"/>
</dbReference>
<dbReference type="GO" id="GO:0035539">
    <property type="term" value="F:8-oxo-7,8-dihydrodeoxyguanosine triphosphate pyrophosphatase activity"/>
    <property type="evidence" value="ECO:0007669"/>
    <property type="project" value="TreeGrafter"/>
</dbReference>
<proteinExistence type="predicted"/>
<dbReference type="InterPro" id="IPR000086">
    <property type="entry name" value="NUDIX_hydrolase_dom"/>
</dbReference>
<dbReference type="InterPro" id="IPR015797">
    <property type="entry name" value="NUDIX_hydrolase-like_dom_sf"/>
</dbReference>
<feature type="domain" description="Nudix hydrolase" evidence="1">
    <location>
        <begin position="17"/>
        <end position="102"/>
    </location>
</feature>
<dbReference type="PANTHER" id="PTHR16099">
    <property type="entry name" value="8-OXO-DGTP DIPHOSPHATES NUDT15"/>
    <property type="match status" value="1"/>
</dbReference>
<dbReference type="Gene3D" id="3.90.79.10">
    <property type="entry name" value="Nucleoside Triphosphate Pyrophosphohydrolase"/>
    <property type="match status" value="1"/>
</dbReference>
<dbReference type="OrthoDB" id="447842at2759"/>
<name>A0A0L0DHI1_THETB</name>
<protein>
    <submittedName>
        <fullName evidence="2">NUDIX hydrolase</fullName>
    </submittedName>
</protein>
<evidence type="ECO:0000259" key="1">
    <source>
        <dbReference type="Pfam" id="PF00293"/>
    </source>
</evidence>
<accession>A0A0L0DHI1</accession>
<evidence type="ECO:0000313" key="3">
    <source>
        <dbReference type="Proteomes" id="UP000054408"/>
    </source>
</evidence>
<gene>
    <name evidence="2" type="ORF">AMSG_07847</name>
</gene>
<dbReference type="PANTHER" id="PTHR16099:SF7">
    <property type="entry name" value="NUDIX HYDROLASE DOMAIN-CONTAINING PROTEIN"/>
    <property type="match status" value="1"/>
</dbReference>
<dbReference type="STRING" id="461836.A0A0L0DHI1"/>
<reference evidence="2 3" key="1">
    <citation type="submission" date="2010-05" db="EMBL/GenBank/DDBJ databases">
        <title>The Genome Sequence of Thecamonas trahens ATCC 50062.</title>
        <authorList>
            <consortium name="The Broad Institute Genome Sequencing Platform"/>
            <person name="Russ C."/>
            <person name="Cuomo C."/>
            <person name="Shea T."/>
            <person name="Young S.K."/>
            <person name="Zeng Q."/>
            <person name="Koehrsen M."/>
            <person name="Haas B."/>
            <person name="Borodovsky M."/>
            <person name="Guigo R."/>
            <person name="Alvarado L."/>
            <person name="Berlin A."/>
            <person name="Bochicchio J."/>
            <person name="Borenstein D."/>
            <person name="Chapman S."/>
            <person name="Chen Z."/>
            <person name="Freedman E."/>
            <person name="Gellesch M."/>
            <person name="Goldberg J."/>
            <person name="Griggs A."/>
            <person name="Gujja S."/>
            <person name="Heilman E."/>
            <person name="Heiman D."/>
            <person name="Hepburn T."/>
            <person name="Howarth C."/>
            <person name="Jen D."/>
            <person name="Larson L."/>
            <person name="Mehta T."/>
            <person name="Park D."/>
            <person name="Pearson M."/>
            <person name="Roberts A."/>
            <person name="Saif S."/>
            <person name="Shenoy N."/>
            <person name="Sisk P."/>
            <person name="Stolte C."/>
            <person name="Sykes S."/>
            <person name="Thomson T."/>
            <person name="Walk T."/>
            <person name="White J."/>
            <person name="Yandava C."/>
            <person name="Burger G."/>
            <person name="Gray M.W."/>
            <person name="Holland P.W.H."/>
            <person name="King N."/>
            <person name="Lang F.B.F."/>
            <person name="Roger A.J."/>
            <person name="Ruiz-Trillo I."/>
            <person name="Lander E."/>
            <person name="Nusbaum C."/>
        </authorList>
    </citation>
    <scope>NUCLEOTIDE SEQUENCE [LARGE SCALE GENOMIC DNA]</scope>
    <source>
        <strain evidence="2 3">ATCC 50062</strain>
    </source>
</reference>
<dbReference type="EMBL" id="GL349470">
    <property type="protein sequence ID" value="KNC51772.1"/>
    <property type="molecule type" value="Genomic_DNA"/>
</dbReference>
<dbReference type="AlphaFoldDB" id="A0A0L0DHI1"/>
<evidence type="ECO:0000313" key="2">
    <source>
        <dbReference type="EMBL" id="KNC51772.1"/>
    </source>
</evidence>
<dbReference type="GO" id="GO:0006203">
    <property type="term" value="P:dGTP catabolic process"/>
    <property type="evidence" value="ECO:0007669"/>
    <property type="project" value="TreeGrafter"/>
</dbReference>